<name>A0A1G5EZ33_9BACT</name>
<dbReference type="Proteomes" id="UP000198870">
    <property type="component" value="Unassembled WGS sequence"/>
</dbReference>
<dbReference type="InterPro" id="IPR036770">
    <property type="entry name" value="Ankyrin_rpt-contain_sf"/>
</dbReference>
<keyword evidence="4" id="KW-0732">Signal</keyword>
<feature type="repeat" description="ANK" evidence="3">
    <location>
        <begin position="449"/>
        <end position="481"/>
    </location>
</feature>
<evidence type="ECO:0000256" key="4">
    <source>
        <dbReference type="SAM" id="SignalP"/>
    </source>
</evidence>
<organism evidence="5 6">
    <name type="scientific">Desulfoluna spongiiphila</name>
    <dbReference type="NCBI Taxonomy" id="419481"/>
    <lineage>
        <taxon>Bacteria</taxon>
        <taxon>Pseudomonadati</taxon>
        <taxon>Thermodesulfobacteriota</taxon>
        <taxon>Desulfobacteria</taxon>
        <taxon>Desulfobacterales</taxon>
        <taxon>Desulfolunaceae</taxon>
        <taxon>Desulfoluna</taxon>
    </lineage>
</organism>
<feature type="chain" id="PRO_5011517136" evidence="4">
    <location>
        <begin position="24"/>
        <end position="697"/>
    </location>
</feature>
<evidence type="ECO:0000313" key="5">
    <source>
        <dbReference type="EMBL" id="SCY32222.1"/>
    </source>
</evidence>
<dbReference type="AlphaFoldDB" id="A0A1G5EZ33"/>
<dbReference type="Gene3D" id="1.25.40.20">
    <property type="entry name" value="Ankyrin repeat-containing domain"/>
    <property type="match status" value="1"/>
</dbReference>
<evidence type="ECO:0000256" key="1">
    <source>
        <dbReference type="ARBA" id="ARBA00022737"/>
    </source>
</evidence>
<dbReference type="PANTHER" id="PTHR24126">
    <property type="entry name" value="ANKYRIN REPEAT, PH AND SEC7 DOMAIN CONTAINING PROTEIN SECG-RELATED"/>
    <property type="match status" value="1"/>
</dbReference>
<keyword evidence="6" id="KW-1185">Reference proteome</keyword>
<dbReference type="RefSeq" id="WP_092210671.1">
    <property type="nucleotide sequence ID" value="NZ_FMUX01000007.1"/>
</dbReference>
<dbReference type="PANTHER" id="PTHR24126:SF14">
    <property type="entry name" value="ANK_REP_REGION DOMAIN-CONTAINING PROTEIN"/>
    <property type="match status" value="1"/>
</dbReference>
<gene>
    <name evidence="5" type="ORF">SAMN05216233_10710</name>
</gene>
<dbReference type="SUPFAM" id="SSF48403">
    <property type="entry name" value="Ankyrin repeat"/>
    <property type="match status" value="1"/>
</dbReference>
<dbReference type="SMART" id="SM00248">
    <property type="entry name" value="ANK"/>
    <property type="match status" value="5"/>
</dbReference>
<dbReference type="InterPro" id="IPR002110">
    <property type="entry name" value="Ankyrin_rpt"/>
</dbReference>
<evidence type="ECO:0000256" key="2">
    <source>
        <dbReference type="ARBA" id="ARBA00023043"/>
    </source>
</evidence>
<evidence type="ECO:0000256" key="3">
    <source>
        <dbReference type="PROSITE-ProRule" id="PRU00023"/>
    </source>
</evidence>
<feature type="signal peptide" evidence="4">
    <location>
        <begin position="1"/>
        <end position="23"/>
    </location>
</feature>
<dbReference type="PROSITE" id="PS50088">
    <property type="entry name" value="ANK_REPEAT"/>
    <property type="match status" value="2"/>
</dbReference>
<dbReference type="EMBL" id="FMUX01000007">
    <property type="protein sequence ID" value="SCY32222.1"/>
    <property type="molecule type" value="Genomic_DNA"/>
</dbReference>
<reference evidence="5 6" key="1">
    <citation type="submission" date="2016-10" db="EMBL/GenBank/DDBJ databases">
        <authorList>
            <person name="de Groot N.N."/>
        </authorList>
    </citation>
    <scope>NUCLEOTIDE SEQUENCE [LARGE SCALE GENOMIC DNA]</scope>
    <source>
        <strain evidence="5 6">AA1</strain>
    </source>
</reference>
<proteinExistence type="predicted"/>
<dbReference type="Pfam" id="PF12796">
    <property type="entry name" value="Ank_2"/>
    <property type="match status" value="1"/>
</dbReference>
<feature type="repeat" description="ANK" evidence="3">
    <location>
        <begin position="482"/>
        <end position="516"/>
    </location>
</feature>
<dbReference type="STRING" id="419481.SAMN05216233_10710"/>
<keyword evidence="2 3" id="KW-0040">ANK repeat</keyword>
<sequence>MRRVSRFSFVLFFLFCLPAFCYSAPSGPLSGEEKARLFVEVMSPVFDLHLSQDFSSVEEGGAFSGLVLDEGSEEARFEAREFSDTTGLKLSCVVGREDTVLTLPESWEGADRDVVKAIHDRLAFYYGEEKIDGGVRVLFRHARLESKDAYYVVQLDIRSRDGASPSFTLGCYRKDRSLATAVFGVPNASWKAWETEADENGKGGKTRVAVAMYRGRNVEGDVFGTHLLEVSYVRGVPWLNFQPRLYPMWEKAYPEAAKKGFIREMTGVFVDGNVFDAFTRAKVRRPKFVGDPGQPFFSLSDKDLAVLKKGSFIRFDLVTVLGEKVQVTFPLNGSLEALSKVAALPENKPEATLHGLIIAGDLKAVEAAMASGISPNTRAADGVSPLALAVKMEDAEMVRLLGKAGNLKTEEKNSDGDGFLHTAAHYLHGRAMLDALLDIGCNTEIRDPSGRTPLSRTVCYDGFGKISSLLKAGADIDAVDEDGYTPLHHTVRNRFSSENETAYLIKHGADKNRRTKAGNTPLMVAMENQCWDHIQKLLELKVSLSPKNNKGQTALAMAEAYRDSDDLTEMIPTLILAGEEAVKKTRESYTTLAQLLEVKAVYHIGFHNTTDETVMVAVRIKDTDGDWVTRSWAKFPPGDKGLMARSPNSIFYFFAESKSWEWKGTDNYRTISGKRYGMREVKLKGKDKGEPYYYTLK</sequence>
<evidence type="ECO:0000313" key="6">
    <source>
        <dbReference type="Proteomes" id="UP000198870"/>
    </source>
</evidence>
<accession>A0A1G5EZ33</accession>
<protein>
    <submittedName>
        <fullName evidence="5">Ankyrin repeat</fullName>
    </submittedName>
</protein>
<keyword evidence="1" id="KW-0677">Repeat</keyword>